<name>A0A7V4WLQ1_9BACT</name>
<comment type="caution">
    <text evidence="3">The sequence shown here is derived from an EMBL/GenBank/DDBJ whole genome shotgun (WGS) entry which is preliminary data.</text>
</comment>
<dbReference type="GO" id="GO:0051607">
    <property type="term" value="P:defense response to virus"/>
    <property type="evidence" value="ECO:0007669"/>
    <property type="project" value="UniProtKB-KW"/>
</dbReference>
<evidence type="ECO:0000259" key="2">
    <source>
        <dbReference type="Pfam" id="PF03787"/>
    </source>
</evidence>
<dbReference type="InterPro" id="IPR013410">
    <property type="entry name" value="CRISPR-assoc_RAMP_Cmr4"/>
</dbReference>
<proteinExistence type="predicted"/>
<reference evidence="3" key="1">
    <citation type="journal article" date="2020" name="mSystems">
        <title>Genome- and Community-Level Interaction Insights into Carbon Utilization and Element Cycling Functions of Hydrothermarchaeota in Hydrothermal Sediment.</title>
        <authorList>
            <person name="Zhou Z."/>
            <person name="Liu Y."/>
            <person name="Xu W."/>
            <person name="Pan J."/>
            <person name="Luo Z.H."/>
            <person name="Li M."/>
        </authorList>
    </citation>
    <scope>NUCLEOTIDE SEQUENCE [LARGE SCALE GENOMIC DNA]</scope>
    <source>
        <strain evidence="3">SpSt-82</strain>
    </source>
</reference>
<dbReference type="AlphaFoldDB" id="A0A7V4WLQ1"/>
<evidence type="ECO:0000256" key="1">
    <source>
        <dbReference type="ARBA" id="ARBA00023118"/>
    </source>
</evidence>
<dbReference type="PANTHER" id="PTHR36700:SF1">
    <property type="entry name" value="CRISPR SYSTEM CMR SUBUNIT CMR4"/>
    <property type="match status" value="1"/>
</dbReference>
<gene>
    <name evidence="3" type="primary">cmr4</name>
    <name evidence="3" type="ORF">ENW11_09260</name>
</gene>
<dbReference type="Pfam" id="PF03787">
    <property type="entry name" value="RAMPs"/>
    <property type="match status" value="1"/>
</dbReference>
<accession>A0A7V4WLQ1</accession>
<protein>
    <submittedName>
        <fullName evidence="3">Type III-B CRISPR module RAMP protein Cmr4</fullName>
    </submittedName>
</protein>
<dbReference type="PANTHER" id="PTHR36700">
    <property type="entry name" value="CRISPR SYSTEM CMR SUBUNIT CMR4"/>
    <property type="match status" value="1"/>
</dbReference>
<organism evidence="3">
    <name type="scientific">Candidatus Caldatribacterium saccharofermentans</name>
    <dbReference type="NCBI Taxonomy" id="1454753"/>
    <lineage>
        <taxon>Bacteria</taxon>
        <taxon>Pseudomonadati</taxon>
        <taxon>Atribacterota</taxon>
        <taxon>Atribacteria</taxon>
        <taxon>Atribacterales</taxon>
        <taxon>Candidatus Caldatribacteriaceae</taxon>
        <taxon>Candidatus Caldatribacterium</taxon>
    </lineage>
</organism>
<dbReference type="NCBIfam" id="TIGR02580">
    <property type="entry name" value="cas_RAMP_Cmr4"/>
    <property type="match status" value="1"/>
</dbReference>
<evidence type="ECO:0000313" key="3">
    <source>
        <dbReference type="EMBL" id="HGY39979.1"/>
    </source>
</evidence>
<keyword evidence="1" id="KW-0051">Antiviral defense</keyword>
<feature type="domain" description="CRISPR type III-associated protein" evidence="2">
    <location>
        <begin position="10"/>
        <end position="302"/>
    </location>
</feature>
<dbReference type="EMBL" id="DTIY01000075">
    <property type="protein sequence ID" value="HGY39979.1"/>
    <property type="molecule type" value="Genomic_DNA"/>
</dbReference>
<dbReference type="InterPro" id="IPR005537">
    <property type="entry name" value="RAMP_III_fam"/>
</dbReference>
<sequence length="319" mass="35383">MFEVSRLLFLVAESPLHPGSGSEIGVVDLPIQRERHTGYPKIEGSSLKGCIRESFDSRKNDGDYRTKISLLFGPEESAEHAGAMIITDARLLFFPVKSLKGVFAWVTCPMVLERFKRDILAFAISFPFPNEISSFSSLVGTVPEKSELFVSSKVILEEFAFEVREHAGTSKMANLFANAVFGDSSYAFWKEKLSRSLVILPDGDFSEFVRTSTEIVTRTKIDSVRGTVQKGGLWTEEYLPQDTVMYAVAAFTRARVADGAQEAGGVKAQEMGAEKMAQFFSDNLPRFIQVGGNQTVGKGFVRLVLYKEGEIRGDEREKA</sequence>